<dbReference type="SUPFAM" id="SSF55729">
    <property type="entry name" value="Acyl-CoA N-acyltransferases (Nat)"/>
    <property type="match status" value="1"/>
</dbReference>
<dbReference type="InterPro" id="IPR051016">
    <property type="entry name" value="Diverse_Substrate_AcTransf"/>
</dbReference>
<keyword evidence="4" id="KW-0812">Transmembrane</keyword>
<dbReference type="GO" id="GO:0008080">
    <property type="term" value="F:N-acetyltransferase activity"/>
    <property type="evidence" value="ECO:0007669"/>
    <property type="project" value="UniProtKB-ARBA"/>
</dbReference>
<dbReference type="PANTHER" id="PTHR10545">
    <property type="entry name" value="DIAMINE N-ACETYLTRANSFERASE"/>
    <property type="match status" value="1"/>
</dbReference>
<reference evidence="6" key="1">
    <citation type="submission" date="2023-01" db="EMBL/GenBank/DDBJ databases">
        <title>Metagenome sequencing of chrysophaentin producing Chrysophaeum taylorii.</title>
        <authorList>
            <person name="Davison J."/>
            <person name="Bewley C."/>
        </authorList>
    </citation>
    <scope>NUCLEOTIDE SEQUENCE</scope>
    <source>
        <strain evidence="6">NIES-1699</strain>
    </source>
</reference>
<feature type="transmembrane region" description="Helical" evidence="4">
    <location>
        <begin position="6"/>
        <end position="25"/>
    </location>
</feature>
<dbReference type="Gene3D" id="3.40.630.30">
    <property type="match status" value="1"/>
</dbReference>
<keyword evidence="4" id="KW-1133">Transmembrane helix</keyword>
<name>A0AAD7UKS3_9STRA</name>
<feature type="domain" description="N-acetyltransferase" evidence="5">
    <location>
        <begin position="57"/>
        <end position="208"/>
    </location>
</feature>
<dbReference type="AlphaFoldDB" id="A0AAD7UKS3"/>
<sequence>MRASWASFVAGAIAGGSSVAVYVLWMSRRRRRLLFLSAPYKCGEYGIGVHPVKDGDVTIRLATPGDAHKMIALIQGLALYERKPISTVEVTEANLVADGFGPNPRFHCLLAEIDNGDAIGFAFVYPSYSTWQGLCHYLEDLFVDEKHRGRGLGALLLKSVAAIAYAQGCKRLHWNALDWNTPALKFYESVGAKRLDEWVTLRMGRPEIAALLGRSS</sequence>
<organism evidence="6 7">
    <name type="scientific">Chrysophaeum taylorii</name>
    <dbReference type="NCBI Taxonomy" id="2483200"/>
    <lineage>
        <taxon>Eukaryota</taxon>
        <taxon>Sar</taxon>
        <taxon>Stramenopiles</taxon>
        <taxon>Ochrophyta</taxon>
        <taxon>Pelagophyceae</taxon>
        <taxon>Pelagomonadales</taxon>
        <taxon>Pelagomonadaceae</taxon>
        <taxon>Chrysophaeum</taxon>
    </lineage>
</organism>
<evidence type="ECO:0000256" key="1">
    <source>
        <dbReference type="ARBA" id="ARBA00008694"/>
    </source>
</evidence>
<dbReference type="CDD" id="cd04301">
    <property type="entry name" value="NAT_SF"/>
    <property type="match status" value="1"/>
</dbReference>
<evidence type="ECO:0000259" key="5">
    <source>
        <dbReference type="PROSITE" id="PS51186"/>
    </source>
</evidence>
<keyword evidence="3" id="KW-0012">Acyltransferase</keyword>
<dbReference type="PROSITE" id="PS51186">
    <property type="entry name" value="GNAT"/>
    <property type="match status" value="1"/>
</dbReference>
<comment type="caution">
    <text evidence="6">The sequence shown here is derived from an EMBL/GenBank/DDBJ whole genome shotgun (WGS) entry which is preliminary data.</text>
</comment>
<keyword evidence="2" id="KW-0808">Transferase</keyword>
<protein>
    <recommendedName>
        <fullName evidence="5">N-acetyltransferase domain-containing protein</fullName>
    </recommendedName>
</protein>
<proteinExistence type="inferred from homology"/>
<dbReference type="PANTHER" id="PTHR10545:SF29">
    <property type="entry name" value="GH14572P-RELATED"/>
    <property type="match status" value="1"/>
</dbReference>
<keyword evidence="4" id="KW-0472">Membrane</keyword>
<gene>
    <name evidence="6" type="ORF">CTAYLR_006473</name>
</gene>
<evidence type="ECO:0000313" key="6">
    <source>
        <dbReference type="EMBL" id="KAJ8610826.1"/>
    </source>
</evidence>
<dbReference type="InterPro" id="IPR000182">
    <property type="entry name" value="GNAT_dom"/>
</dbReference>
<evidence type="ECO:0000313" key="7">
    <source>
        <dbReference type="Proteomes" id="UP001230188"/>
    </source>
</evidence>
<keyword evidence="7" id="KW-1185">Reference proteome</keyword>
<dbReference type="InterPro" id="IPR016181">
    <property type="entry name" value="Acyl_CoA_acyltransferase"/>
</dbReference>
<evidence type="ECO:0000256" key="3">
    <source>
        <dbReference type="ARBA" id="ARBA00023315"/>
    </source>
</evidence>
<evidence type="ECO:0000256" key="4">
    <source>
        <dbReference type="SAM" id="Phobius"/>
    </source>
</evidence>
<dbReference type="Proteomes" id="UP001230188">
    <property type="component" value="Unassembled WGS sequence"/>
</dbReference>
<accession>A0AAD7UKS3</accession>
<dbReference type="Pfam" id="PF00583">
    <property type="entry name" value="Acetyltransf_1"/>
    <property type="match status" value="1"/>
</dbReference>
<evidence type="ECO:0000256" key="2">
    <source>
        <dbReference type="ARBA" id="ARBA00022679"/>
    </source>
</evidence>
<dbReference type="FunFam" id="3.40.630.30:FF:000064">
    <property type="entry name" value="GNAT family acetyltransferase"/>
    <property type="match status" value="1"/>
</dbReference>
<dbReference type="EMBL" id="JAQMWT010000093">
    <property type="protein sequence ID" value="KAJ8610826.1"/>
    <property type="molecule type" value="Genomic_DNA"/>
</dbReference>
<comment type="similarity">
    <text evidence="1">Belongs to the acetyltransferase family.</text>
</comment>